<dbReference type="Proteomes" id="UP001372338">
    <property type="component" value="Unassembled WGS sequence"/>
</dbReference>
<dbReference type="PANTHER" id="PTHR31890:SF9">
    <property type="entry name" value="PLANT INVERTASE_PECTIN METHYLESTERASE INHIBITOR SUPERFAMILY PROTEIN"/>
    <property type="match status" value="1"/>
</dbReference>
<dbReference type="PANTHER" id="PTHR31890">
    <property type="entry name" value="PLANT INVERTASE/PECTIN METHYLESTERASE INHIBITOR SUPERFAMILY PROTEIN"/>
    <property type="match status" value="1"/>
</dbReference>
<keyword evidence="3" id="KW-1185">Reference proteome</keyword>
<evidence type="ECO:0008006" key="4">
    <source>
        <dbReference type="Google" id="ProtNLM"/>
    </source>
</evidence>
<dbReference type="AlphaFoldDB" id="A0AAN9F733"/>
<proteinExistence type="predicted"/>
<sequence length="182" mass="20128">MSPSTFPLILFTLCLIFISHAPLPTSADLFKLYQVVCYESSISELINVTKCLKALEVNSRIPLAKSYAELSELIIKLALKNSTGVQDYLKILTKTNPSPAIKQCAVEDYTKIIQDYNSALTLLASSPQRAANILADAQVHSGLCKTALLKEPKSPAYLFRLIDYVLFFCNIAYKSISLISVM</sequence>
<evidence type="ECO:0000256" key="1">
    <source>
        <dbReference type="SAM" id="SignalP"/>
    </source>
</evidence>
<organism evidence="2 3">
    <name type="scientific">Crotalaria pallida</name>
    <name type="common">Smooth rattlebox</name>
    <name type="synonym">Crotalaria striata</name>
    <dbReference type="NCBI Taxonomy" id="3830"/>
    <lineage>
        <taxon>Eukaryota</taxon>
        <taxon>Viridiplantae</taxon>
        <taxon>Streptophyta</taxon>
        <taxon>Embryophyta</taxon>
        <taxon>Tracheophyta</taxon>
        <taxon>Spermatophyta</taxon>
        <taxon>Magnoliopsida</taxon>
        <taxon>eudicotyledons</taxon>
        <taxon>Gunneridae</taxon>
        <taxon>Pentapetalae</taxon>
        <taxon>rosids</taxon>
        <taxon>fabids</taxon>
        <taxon>Fabales</taxon>
        <taxon>Fabaceae</taxon>
        <taxon>Papilionoideae</taxon>
        <taxon>50 kb inversion clade</taxon>
        <taxon>genistoids sensu lato</taxon>
        <taxon>core genistoids</taxon>
        <taxon>Crotalarieae</taxon>
        <taxon>Crotalaria</taxon>
    </lineage>
</organism>
<keyword evidence="1" id="KW-0732">Signal</keyword>
<gene>
    <name evidence="2" type="ORF">RIF29_21246</name>
</gene>
<name>A0AAN9F733_CROPI</name>
<feature type="chain" id="PRO_5042889557" description="Pectinesterase inhibitor domain-containing protein" evidence="1">
    <location>
        <begin position="28"/>
        <end position="182"/>
    </location>
</feature>
<dbReference type="SUPFAM" id="SSF101148">
    <property type="entry name" value="Plant invertase/pectin methylesterase inhibitor"/>
    <property type="match status" value="1"/>
</dbReference>
<reference evidence="2 3" key="1">
    <citation type="submission" date="2024-01" db="EMBL/GenBank/DDBJ databases">
        <title>The genomes of 5 underutilized Papilionoideae crops provide insights into root nodulation and disease resistanc.</title>
        <authorList>
            <person name="Yuan L."/>
        </authorList>
    </citation>
    <scope>NUCLEOTIDE SEQUENCE [LARGE SCALE GENOMIC DNA]</scope>
    <source>
        <strain evidence="2">ZHUSHIDOU_FW_LH</strain>
        <tissue evidence="2">Leaf</tissue>
    </source>
</reference>
<comment type="caution">
    <text evidence="2">The sequence shown here is derived from an EMBL/GenBank/DDBJ whole genome shotgun (WGS) entry which is preliminary data.</text>
</comment>
<accession>A0AAN9F733</accession>
<protein>
    <recommendedName>
        <fullName evidence="4">Pectinesterase inhibitor domain-containing protein</fullName>
    </recommendedName>
</protein>
<dbReference type="Gene3D" id="1.20.140.40">
    <property type="entry name" value="Invertase/pectin methylesterase inhibitor family protein"/>
    <property type="match status" value="1"/>
</dbReference>
<evidence type="ECO:0000313" key="2">
    <source>
        <dbReference type="EMBL" id="KAK7268545.1"/>
    </source>
</evidence>
<feature type="signal peptide" evidence="1">
    <location>
        <begin position="1"/>
        <end position="27"/>
    </location>
</feature>
<dbReference type="InterPro" id="IPR035513">
    <property type="entry name" value="Invertase/methylesterase_inhib"/>
</dbReference>
<evidence type="ECO:0000313" key="3">
    <source>
        <dbReference type="Proteomes" id="UP001372338"/>
    </source>
</evidence>
<dbReference type="EMBL" id="JAYWIO010000004">
    <property type="protein sequence ID" value="KAK7268545.1"/>
    <property type="molecule type" value="Genomic_DNA"/>
</dbReference>